<organism evidence="9 10">
    <name type="scientific">Haemophilus paracuniculus</name>
    <dbReference type="NCBI Taxonomy" id="734"/>
    <lineage>
        <taxon>Bacteria</taxon>
        <taxon>Pseudomonadati</taxon>
        <taxon>Pseudomonadota</taxon>
        <taxon>Gammaproteobacteria</taxon>
        <taxon>Pasteurellales</taxon>
        <taxon>Pasteurellaceae</taxon>
        <taxon>Haemophilus</taxon>
    </lineage>
</organism>
<dbReference type="STRING" id="734.B0187_02415"/>
<protein>
    <submittedName>
        <fullName evidence="9">Malonate transporter</fullName>
    </submittedName>
</protein>
<dbReference type="EMBL" id="MUYA01000003">
    <property type="protein sequence ID" value="OOS00356.1"/>
    <property type="molecule type" value="Genomic_DNA"/>
</dbReference>
<dbReference type="RefSeq" id="WP_078236274.1">
    <property type="nucleotide sequence ID" value="NZ_MUYA01000003.1"/>
</dbReference>
<evidence type="ECO:0000256" key="5">
    <source>
        <dbReference type="ARBA" id="ARBA00022692"/>
    </source>
</evidence>
<keyword evidence="4" id="KW-1003">Cell membrane</keyword>
<dbReference type="InterPro" id="IPR004776">
    <property type="entry name" value="Mem_transp_PIN-like"/>
</dbReference>
<dbReference type="PANTHER" id="PTHR36838">
    <property type="entry name" value="AUXIN EFFLUX CARRIER FAMILY PROTEIN"/>
    <property type="match status" value="1"/>
</dbReference>
<dbReference type="AlphaFoldDB" id="A0A1T0AUT0"/>
<feature type="transmembrane region" description="Helical" evidence="8">
    <location>
        <begin position="106"/>
        <end position="124"/>
    </location>
</feature>
<comment type="subcellular location">
    <subcellularLocation>
        <location evidence="1">Cell membrane</location>
        <topology evidence="1">Multi-pass membrane protein</topology>
    </subcellularLocation>
</comment>
<feature type="transmembrane region" description="Helical" evidence="8">
    <location>
        <begin position="306"/>
        <end position="326"/>
    </location>
</feature>
<comment type="caution">
    <text evidence="9">The sequence shown here is derived from an EMBL/GenBank/DDBJ whole genome shotgun (WGS) entry which is preliminary data.</text>
</comment>
<accession>A0A1T0AUT0</accession>
<feature type="transmembrane region" description="Helical" evidence="8">
    <location>
        <begin position="274"/>
        <end position="294"/>
    </location>
</feature>
<dbReference type="InterPro" id="IPR038770">
    <property type="entry name" value="Na+/solute_symporter_sf"/>
</dbReference>
<reference evidence="9 10" key="1">
    <citation type="submission" date="2017-02" db="EMBL/GenBank/DDBJ databases">
        <title>Draft genome sequence of Haemophilus paracuniculus CCUG 43573 type strain.</title>
        <authorList>
            <person name="Engstrom-Jakobsson H."/>
            <person name="Salva-Serra F."/>
            <person name="Thorell K."/>
            <person name="Gonzales-Siles L."/>
            <person name="Karlsson R."/>
            <person name="Boulund F."/>
            <person name="Engstrand L."/>
            <person name="Kristiansson E."/>
            <person name="Moore E."/>
        </authorList>
    </citation>
    <scope>NUCLEOTIDE SEQUENCE [LARGE SCALE GENOMIC DNA]</scope>
    <source>
        <strain evidence="9 10">CCUG 43573</strain>
    </source>
</reference>
<evidence type="ECO:0000256" key="6">
    <source>
        <dbReference type="ARBA" id="ARBA00022989"/>
    </source>
</evidence>
<evidence type="ECO:0000313" key="9">
    <source>
        <dbReference type="EMBL" id="OOS00356.1"/>
    </source>
</evidence>
<evidence type="ECO:0000256" key="2">
    <source>
        <dbReference type="ARBA" id="ARBA00010145"/>
    </source>
</evidence>
<feature type="transmembrane region" description="Helical" evidence="8">
    <location>
        <begin position="39"/>
        <end position="58"/>
    </location>
</feature>
<evidence type="ECO:0000256" key="3">
    <source>
        <dbReference type="ARBA" id="ARBA00022448"/>
    </source>
</evidence>
<comment type="similarity">
    <text evidence="2">Belongs to the auxin efflux carrier (TC 2.A.69) family.</text>
</comment>
<sequence length="332" mass="36130">MLLSSLQFSLSVTLPTILMMLLGIFLRRRQILDDRFCEMASKLIFNFSLPTLIFLNVLKSPSEYTGQFSLLATGFVGTVLIYLLAEMGAAKYVKERRYRGIFVQGTFRSNSAILGLALAINAYGNSVIGAVSVYTAMLIILFNTFGVITLTLSLSDNKPNIGRLLISIAKNPLILATLLGMLANPVQELIPKSLMQTGSYLANITLPLALICTGASLNFKQLRKFKAQSEDENASQTSNQVSQIVWASSFIRLLIAPMFMLMLGKFVFQLDPMSLGVVFLTTATPVASATYAMVRNYGGDATAAANLIGITTIGSIFTSSIGLFVLRQLGWV</sequence>
<evidence type="ECO:0000313" key="10">
    <source>
        <dbReference type="Proteomes" id="UP000190867"/>
    </source>
</evidence>
<feature type="transmembrane region" description="Helical" evidence="8">
    <location>
        <begin position="250"/>
        <end position="268"/>
    </location>
</feature>
<keyword evidence="10" id="KW-1185">Reference proteome</keyword>
<dbReference type="PANTHER" id="PTHR36838:SF4">
    <property type="entry name" value="AUXIN EFFLUX CARRIER FAMILY PROTEIN"/>
    <property type="match status" value="1"/>
</dbReference>
<dbReference type="GO" id="GO:0005886">
    <property type="term" value="C:plasma membrane"/>
    <property type="evidence" value="ECO:0007669"/>
    <property type="project" value="UniProtKB-SubCell"/>
</dbReference>
<keyword evidence="7 8" id="KW-0472">Membrane</keyword>
<feature type="transmembrane region" description="Helical" evidence="8">
    <location>
        <begin position="6"/>
        <end position="27"/>
    </location>
</feature>
<dbReference type="GO" id="GO:0055085">
    <property type="term" value="P:transmembrane transport"/>
    <property type="evidence" value="ECO:0007669"/>
    <property type="project" value="InterPro"/>
</dbReference>
<feature type="transmembrane region" description="Helical" evidence="8">
    <location>
        <begin position="198"/>
        <end position="219"/>
    </location>
</feature>
<gene>
    <name evidence="9" type="ORF">B0187_02415</name>
</gene>
<feature type="transmembrane region" description="Helical" evidence="8">
    <location>
        <begin position="130"/>
        <end position="152"/>
    </location>
</feature>
<dbReference type="Gene3D" id="1.20.1530.20">
    <property type="match status" value="1"/>
</dbReference>
<name>A0A1T0AUT0_9PAST</name>
<evidence type="ECO:0000256" key="7">
    <source>
        <dbReference type="ARBA" id="ARBA00023136"/>
    </source>
</evidence>
<keyword evidence="5 8" id="KW-0812">Transmembrane</keyword>
<proteinExistence type="inferred from homology"/>
<feature type="transmembrane region" description="Helical" evidence="8">
    <location>
        <begin position="164"/>
        <end position="186"/>
    </location>
</feature>
<evidence type="ECO:0000256" key="8">
    <source>
        <dbReference type="SAM" id="Phobius"/>
    </source>
</evidence>
<keyword evidence="6 8" id="KW-1133">Transmembrane helix</keyword>
<evidence type="ECO:0000256" key="1">
    <source>
        <dbReference type="ARBA" id="ARBA00004651"/>
    </source>
</evidence>
<evidence type="ECO:0000256" key="4">
    <source>
        <dbReference type="ARBA" id="ARBA00022475"/>
    </source>
</evidence>
<dbReference type="Proteomes" id="UP000190867">
    <property type="component" value="Unassembled WGS sequence"/>
</dbReference>
<dbReference type="Pfam" id="PF03547">
    <property type="entry name" value="Mem_trans"/>
    <property type="match status" value="2"/>
</dbReference>
<feature type="transmembrane region" description="Helical" evidence="8">
    <location>
        <begin position="64"/>
        <end position="85"/>
    </location>
</feature>
<keyword evidence="3" id="KW-0813">Transport</keyword>
<dbReference type="OrthoDB" id="9786439at2"/>